<name>A0A1I2B489_9RHOB</name>
<evidence type="ECO:0000313" key="2">
    <source>
        <dbReference type="Proteomes" id="UP000325289"/>
    </source>
</evidence>
<dbReference type="OrthoDB" id="7802556at2"/>
<evidence type="ECO:0000313" key="1">
    <source>
        <dbReference type="EMBL" id="SFE50896.1"/>
    </source>
</evidence>
<dbReference type="InterPro" id="IPR027417">
    <property type="entry name" value="P-loop_NTPase"/>
</dbReference>
<accession>A0A1I2B489</accession>
<protein>
    <recommendedName>
        <fullName evidence="3">LPS sulfotransferase NodH</fullName>
    </recommendedName>
</protein>
<dbReference type="Gene3D" id="3.40.50.300">
    <property type="entry name" value="P-loop containing nucleotide triphosphate hydrolases"/>
    <property type="match status" value="1"/>
</dbReference>
<dbReference type="EMBL" id="FOMS01000010">
    <property type="protein sequence ID" value="SFE50896.1"/>
    <property type="molecule type" value="Genomic_DNA"/>
</dbReference>
<sequence length="475" mass="53017">MTDRFDYFVVFAEMRTGSNFLEANLNAFPSLTCHGEAFNPHFIGYPKSEEILGISIAERDAAPQRLLAQIAKASGGMGGFRYFHDHDPRVLTPILDDPRAAKIILTRNPVDSYVSWKIAQATGQWKLTNVARREAAQARFDPAEFERHMADLQDFQVTLMRALQRSGQTAFHVAYEDLQDLEVMNGLAAWLGIAERLEGLETSLKRQNPEPVESKVANFPQMEAALARLDRFNLSRTPNFEPRRGPVVPSYLAGVRTPLLYMPIRSGPEDAVAHWLAALDGAQPDALENGFSQKTLRQWKSARPGHRSFTVLRHPLARAHAAFCGKILATGPGTFAAIRRMLGRKYGMDLPDDPADPGYDADAHRAAFEGYLRFVKDNLNGQTAVRVDAHWASQTQILQGMAEFTLPDMLIREDEMAAYLPALAMQVGHADAPEPEHRPTAAPHGLARIYDDTLEALAREAYARDYIMFGFDDWG</sequence>
<keyword evidence="2" id="KW-1185">Reference proteome</keyword>
<proteinExistence type="predicted"/>
<dbReference type="Proteomes" id="UP000325289">
    <property type="component" value="Unassembled WGS sequence"/>
</dbReference>
<dbReference type="GO" id="GO:0016020">
    <property type="term" value="C:membrane"/>
    <property type="evidence" value="ECO:0007669"/>
    <property type="project" value="InterPro"/>
</dbReference>
<dbReference type="SUPFAM" id="SSF52540">
    <property type="entry name" value="P-loop containing nucleoside triphosphate hydrolases"/>
    <property type="match status" value="1"/>
</dbReference>
<dbReference type="AlphaFoldDB" id="A0A1I2B489"/>
<dbReference type="RefSeq" id="WP_149756968.1">
    <property type="nucleotide sequence ID" value="NZ_FOMS01000010.1"/>
</dbReference>
<reference evidence="1 2" key="1">
    <citation type="submission" date="2016-10" db="EMBL/GenBank/DDBJ databases">
        <authorList>
            <person name="Varghese N."/>
            <person name="Submissions S."/>
        </authorList>
    </citation>
    <scope>NUCLEOTIDE SEQUENCE [LARGE SCALE GENOMIC DNA]</scope>
    <source>
        <strain evidence="2">YIM D21,KCTC 23444,ACCC 10710</strain>
    </source>
</reference>
<dbReference type="Pfam" id="PF03567">
    <property type="entry name" value="Sulfotransfer_2"/>
    <property type="match status" value="1"/>
</dbReference>
<dbReference type="GO" id="GO:0008146">
    <property type="term" value="F:sulfotransferase activity"/>
    <property type="evidence" value="ECO:0007669"/>
    <property type="project" value="InterPro"/>
</dbReference>
<dbReference type="InterPro" id="IPR005331">
    <property type="entry name" value="Sulfotransferase"/>
</dbReference>
<gene>
    <name evidence="1" type="ORF">SAMN04515678_110184</name>
</gene>
<organism evidence="1 2">
    <name type="scientific">Roseivivax sediminis</name>
    <dbReference type="NCBI Taxonomy" id="936889"/>
    <lineage>
        <taxon>Bacteria</taxon>
        <taxon>Pseudomonadati</taxon>
        <taxon>Pseudomonadota</taxon>
        <taxon>Alphaproteobacteria</taxon>
        <taxon>Rhodobacterales</taxon>
        <taxon>Roseobacteraceae</taxon>
        <taxon>Roseivivax</taxon>
    </lineage>
</organism>
<evidence type="ECO:0008006" key="3">
    <source>
        <dbReference type="Google" id="ProtNLM"/>
    </source>
</evidence>